<evidence type="ECO:0000313" key="2">
    <source>
        <dbReference type="Proteomes" id="UP000027361"/>
    </source>
</evidence>
<name>A0A066WQE9_TILAU</name>
<dbReference type="EMBL" id="JMSN01000003">
    <property type="protein sequence ID" value="KDN53239.1"/>
    <property type="molecule type" value="Genomic_DNA"/>
</dbReference>
<dbReference type="AlphaFoldDB" id="A0A066WQE9"/>
<gene>
    <name evidence="1" type="ORF">K437DRAFT_96185</name>
</gene>
<keyword evidence="2" id="KW-1185">Reference proteome</keyword>
<reference evidence="1 2" key="1">
    <citation type="submission" date="2014-05" db="EMBL/GenBank/DDBJ databases">
        <title>Draft genome sequence of a rare smut relative, Tilletiaria anomala UBC 951.</title>
        <authorList>
            <consortium name="DOE Joint Genome Institute"/>
            <person name="Toome M."/>
            <person name="Kuo A."/>
            <person name="Henrissat B."/>
            <person name="Lipzen A."/>
            <person name="Tritt A."/>
            <person name="Yoshinaga Y."/>
            <person name="Zane M."/>
            <person name="Barry K."/>
            <person name="Grigoriev I.V."/>
            <person name="Spatafora J.W."/>
            <person name="Aimea M.C."/>
        </authorList>
    </citation>
    <scope>NUCLEOTIDE SEQUENCE [LARGE SCALE GENOMIC DNA]</scope>
    <source>
        <strain evidence="1 2">UBC 951</strain>
    </source>
</reference>
<protein>
    <submittedName>
        <fullName evidence="1">Uncharacterized protein</fullName>
    </submittedName>
</protein>
<dbReference type="RefSeq" id="XP_013246078.1">
    <property type="nucleotide sequence ID" value="XM_013390624.1"/>
</dbReference>
<dbReference type="Proteomes" id="UP000027361">
    <property type="component" value="Unassembled WGS sequence"/>
</dbReference>
<comment type="caution">
    <text evidence="1">The sequence shown here is derived from an EMBL/GenBank/DDBJ whole genome shotgun (WGS) entry which is preliminary data.</text>
</comment>
<dbReference type="InParanoid" id="A0A066WQE9"/>
<sequence length="213" mass="22960">MHVLSSRLAQKMHSHPSNAGLTTPFFLLGSVQHSCSQPNIPVRSRIPRRLEQSRSPPRIDLTRRVGIILHLTKQVLIKLSYPTAFGSMRSRVTRTGGVGLPSKGRRFWSPHSKSCCFSCACFSHENHDLLTFAAARGFPGSTFAHTVIDCTSLGIQTIDFDVGSSVVPPIVSSMPSTASIPLSPPVLEAHVTAPLQIQIPGCDTPAAVAHPLP</sequence>
<evidence type="ECO:0000313" key="1">
    <source>
        <dbReference type="EMBL" id="KDN53239.1"/>
    </source>
</evidence>
<dbReference type="HOGENOM" id="CLU_1295201_0_0_1"/>
<dbReference type="GeneID" id="25267970"/>
<accession>A0A066WQE9</accession>
<proteinExistence type="predicted"/>
<organism evidence="1 2">
    <name type="scientific">Tilletiaria anomala (strain ATCC 24038 / CBS 436.72 / UBC 951)</name>
    <dbReference type="NCBI Taxonomy" id="1037660"/>
    <lineage>
        <taxon>Eukaryota</taxon>
        <taxon>Fungi</taxon>
        <taxon>Dikarya</taxon>
        <taxon>Basidiomycota</taxon>
        <taxon>Ustilaginomycotina</taxon>
        <taxon>Exobasidiomycetes</taxon>
        <taxon>Georgefischeriales</taxon>
        <taxon>Tilletiariaceae</taxon>
        <taxon>Tilletiaria</taxon>
    </lineage>
</organism>